<comment type="caution">
    <text evidence="1">The sequence shown here is derived from an EMBL/GenBank/DDBJ whole genome shotgun (WGS) entry which is preliminary data.</text>
</comment>
<protein>
    <submittedName>
        <fullName evidence="1">Uncharacterized protein</fullName>
    </submittedName>
</protein>
<accession>A0A9K3GQJ0</accession>
<reference evidence="1 2" key="1">
    <citation type="journal article" date="2018" name="PLoS ONE">
        <title>The draft genome of Kipferlia bialata reveals reductive genome evolution in fornicate parasites.</title>
        <authorList>
            <person name="Tanifuji G."/>
            <person name="Takabayashi S."/>
            <person name="Kume K."/>
            <person name="Takagi M."/>
            <person name="Nakayama T."/>
            <person name="Kamikawa R."/>
            <person name="Inagaki Y."/>
            <person name="Hashimoto T."/>
        </authorList>
    </citation>
    <scope>NUCLEOTIDE SEQUENCE [LARGE SCALE GENOMIC DNA]</scope>
    <source>
        <strain evidence="1">NY0173</strain>
    </source>
</reference>
<dbReference type="EMBL" id="BDIP01006691">
    <property type="protein sequence ID" value="GIQ90806.1"/>
    <property type="molecule type" value="Genomic_DNA"/>
</dbReference>
<organism evidence="1 2">
    <name type="scientific">Kipferlia bialata</name>
    <dbReference type="NCBI Taxonomy" id="797122"/>
    <lineage>
        <taxon>Eukaryota</taxon>
        <taxon>Metamonada</taxon>
        <taxon>Carpediemonas-like organisms</taxon>
        <taxon>Kipferlia</taxon>
    </lineage>
</organism>
<evidence type="ECO:0000313" key="2">
    <source>
        <dbReference type="Proteomes" id="UP000265618"/>
    </source>
</evidence>
<proteinExistence type="predicted"/>
<dbReference type="AlphaFoldDB" id="A0A9K3GQJ0"/>
<evidence type="ECO:0000313" key="1">
    <source>
        <dbReference type="EMBL" id="GIQ90806.1"/>
    </source>
</evidence>
<keyword evidence="2" id="KW-1185">Reference proteome</keyword>
<dbReference type="Proteomes" id="UP000265618">
    <property type="component" value="Unassembled WGS sequence"/>
</dbReference>
<name>A0A9K3GQJ0_9EUKA</name>
<gene>
    <name evidence="1" type="ORF">KIPB_013741</name>
</gene>
<sequence length="132" mass="13674">MGSFAPLSLNLSTVHTSLRPVLTGVLAGSGKAFLPSQSLTAFTPTSAALSCETSHTITQSAFLSLFRAMSTSPVSAAERAEAALTPTEPAATAIAEIEAERVPEPVPVAIPPMPEGIDTSLYSMVCMVHVLF</sequence>